<keyword evidence="3" id="KW-1185">Reference proteome</keyword>
<dbReference type="Pfam" id="PF08642">
    <property type="entry name" value="Rxt3"/>
    <property type="match status" value="1"/>
</dbReference>
<proteinExistence type="predicted"/>
<name>A0AAN7Y795_9EURO</name>
<reference evidence="2 3" key="1">
    <citation type="submission" date="2023-08" db="EMBL/GenBank/DDBJ databases">
        <title>Black Yeasts Isolated from many extreme environments.</title>
        <authorList>
            <person name="Coleine C."/>
            <person name="Stajich J.E."/>
            <person name="Selbmann L."/>
        </authorList>
    </citation>
    <scope>NUCLEOTIDE SEQUENCE [LARGE SCALE GENOMIC DNA]</scope>
    <source>
        <strain evidence="2 3">CCFEE 5910</strain>
    </source>
</reference>
<feature type="compositionally biased region" description="Low complexity" evidence="1">
    <location>
        <begin position="835"/>
        <end position="846"/>
    </location>
</feature>
<dbReference type="AlphaFoldDB" id="A0AAN7Y795"/>
<evidence type="ECO:0000256" key="1">
    <source>
        <dbReference type="SAM" id="MobiDB-lite"/>
    </source>
</evidence>
<feature type="compositionally biased region" description="Polar residues" evidence="1">
    <location>
        <begin position="328"/>
        <end position="350"/>
    </location>
</feature>
<protein>
    <submittedName>
        <fullName evidence="2">Uncharacterized protein</fullName>
    </submittedName>
</protein>
<feature type="compositionally biased region" description="Polar residues" evidence="1">
    <location>
        <begin position="111"/>
        <end position="126"/>
    </location>
</feature>
<feature type="compositionally biased region" description="Basic and acidic residues" evidence="1">
    <location>
        <begin position="486"/>
        <end position="502"/>
    </location>
</feature>
<sequence>MALQGQSTSFATAGSPPRLINGQPESHFPPPIFGHPRPMLPPSPQQFPRYQPQPIHHTQMALPGSLYDIKAPTPQHVPPPPISNPHKRPGSSMSISSMLGGEPERTHHDLQSIQNNHGPRNASVSQPGIPVGNMMSPPHQPLRVGLSEYPYKRSQTPDRIDSVFQGNRQRSASSGTSMAPNRAFYEHDRYTKPPAPTFHPAPLFSGNGPTREEQDERNRSTSLSAILQRPSSQPQSFIPALQTPRNFDPLPPQRHNWYADPPPTVHEMPRHNGYSGTYDTKPPGFRDIPRTIPAPQSSPSAPPPNPVSPELRRISNGSYSRGLANILNGPTSQPPDMSATNMMRQDSAQSHSDRSIQGDRRFRHFSPFAGPAGPYMQGFHDEPGRKGSEEISHKAIIGLGLENRRSRYSPVPQAVQGAQASTPVPDGGNPRDQGKVFSGIGGGIGSSSTPVPVSSSPFKSNDTALRATEVPKTGRASSNTGKRSRKTQDDDLRADGDQEGKRSSKATKRARYKQELAEEMATPSHQRKGTPGLSAGRATNSASNAAVAASITRYDAAPTFKPKKTVKVATLASQILRKPRRHLGSFQYNPEILVPHDQSATDTETEICIKPKLLPSFSETNDLNCTYTIHVSKTWLQQRERRIICASRNLWGTGLYTDDTDPVTAAMHMGWIKPAFHNVDETLLKKIVHDQNPKIEISKDLKPPAQPLEIPKGRDLKITCVVMPLLDHYEETSRFGVRSRAWPEGPTETTAPHDGVSFAILKVEVVELGPEERRMGRTGTSKRARLKEQLLARERARQSEKERVARLTKKLRDEAEKRKLEELEKNNNKNRKSRAASAKAPSPLSNEVHMDVEPAPTDPTITRTLQSASPALPPAVAALSEEEWIRQLATAAA</sequence>
<feature type="compositionally biased region" description="Basic and acidic residues" evidence="1">
    <location>
        <begin position="818"/>
        <end position="827"/>
    </location>
</feature>
<feature type="compositionally biased region" description="Polar residues" evidence="1">
    <location>
        <begin position="220"/>
        <end position="236"/>
    </location>
</feature>
<dbReference type="EMBL" id="JAVRRJ010000003">
    <property type="protein sequence ID" value="KAK5086665.1"/>
    <property type="molecule type" value="Genomic_DNA"/>
</dbReference>
<evidence type="ECO:0000313" key="3">
    <source>
        <dbReference type="Proteomes" id="UP001309876"/>
    </source>
</evidence>
<dbReference type="Proteomes" id="UP001309876">
    <property type="component" value="Unassembled WGS sequence"/>
</dbReference>
<accession>A0AAN7Y795</accession>
<comment type="caution">
    <text evidence="2">The sequence shown here is derived from an EMBL/GenBank/DDBJ whole genome shotgun (WGS) entry which is preliminary data.</text>
</comment>
<feature type="compositionally biased region" description="Low complexity" evidence="1">
    <location>
        <begin position="446"/>
        <end position="460"/>
    </location>
</feature>
<feature type="compositionally biased region" description="Polar residues" evidence="1">
    <location>
        <begin position="164"/>
        <end position="179"/>
    </location>
</feature>
<feature type="compositionally biased region" description="Polar residues" evidence="1">
    <location>
        <begin position="1"/>
        <end position="12"/>
    </location>
</feature>
<feature type="region of interest" description="Disordered" evidence="1">
    <location>
        <begin position="1"/>
        <end position="56"/>
    </location>
</feature>
<feature type="region of interest" description="Disordered" evidence="1">
    <location>
        <begin position="68"/>
        <end position="359"/>
    </location>
</feature>
<feature type="compositionally biased region" description="Basic and acidic residues" evidence="1">
    <location>
        <begin position="210"/>
        <end position="219"/>
    </location>
</feature>
<organism evidence="2 3">
    <name type="scientific">Lithohypha guttulata</name>
    <dbReference type="NCBI Taxonomy" id="1690604"/>
    <lineage>
        <taxon>Eukaryota</taxon>
        <taxon>Fungi</taxon>
        <taxon>Dikarya</taxon>
        <taxon>Ascomycota</taxon>
        <taxon>Pezizomycotina</taxon>
        <taxon>Eurotiomycetes</taxon>
        <taxon>Chaetothyriomycetidae</taxon>
        <taxon>Chaetothyriales</taxon>
        <taxon>Trichomeriaceae</taxon>
        <taxon>Lithohypha</taxon>
    </lineage>
</organism>
<dbReference type="InterPro" id="IPR013951">
    <property type="entry name" value="Rxt3"/>
</dbReference>
<evidence type="ECO:0000313" key="2">
    <source>
        <dbReference type="EMBL" id="KAK5086665.1"/>
    </source>
</evidence>
<feature type="region of interest" description="Disordered" evidence="1">
    <location>
        <begin position="818"/>
        <end position="865"/>
    </location>
</feature>
<gene>
    <name evidence="2" type="ORF">LTR05_003833</name>
</gene>
<feature type="compositionally biased region" description="Pro residues" evidence="1">
    <location>
        <begin position="27"/>
        <end position="45"/>
    </location>
</feature>
<feature type="region of interest" description="Disordered" evidence="1">
    <location>
        <begin position="408"/>
        <end position="539"/>
    </location>
</feature>